<evidence type="ECO:0000313" key="2">
    <source>
        <dbReference type="Proteomes" id="UP000503278"/>
    </source>
</evidence>
<accession>A0A7L5DWR7</accession>
<name>A0A7L5DWR7_9SPHI</name>
<gene>
    <name evidence="1" type="ORF">HH214_00360</name>
</gene>
<dbReference type="RefSeq" id="WP_169605448.1">
    <property type="nucleotide sequence ID" value="NZ_CP051682.1"/>
</dbReference>
<organism evidence="1 2">
    <name type="scientific">Mucilaginibacter robiniae</name>
    <dbReference type="NCBI Taxonomy" id="2728022"/>
    <lineage>
        <taxon>Bacteria</taxon>
        <taxon>Pseudomonadati</taxon>
        <taxon>Bacteroidota</taxon>
        <taxon>Sphingobacteriia</taxon>
        <taxon>Sphingobacteriales</taxon>
        <taxon>Sphingobacteriaceae</taxon>
        <taxon>Mucilaginibacter</taxon>
    </lineage>
</organism>
<protein>
    <submittedName>
        <fullName evidence="1">Uncharacterized protein</fullName>
    </submittedName>
</protein>
<reference evidence="1 2" key="1">
    <citation type="submission" date="2020-04" db="EMBL/GenBank/DDBJ databases">
        <title>Genome sequencing of novel species.</title>
        <authorList>
            <person name="Heo J."/>
            <person name="Kim S.-J."/>
            <person name="Kim J.-S."/>
            <person name="Hong S.-B."/>
            <person name="Kwon S.-W."/>
        </authorList>
    </citation>
    <scope>NUCLEOTIDE SEQUENCE [LARGE SCALE GENOMIC DNA]</scope>
    <source>
        <strain evidence="1 2">F39-2</strain>
    </source>
</reference>
<dbReference type="Proteomes" id="UP000503278">
    <property type="component" value="Chromosome"/>
</dbReference>
<proteinExistence type="predicted"/>
<dbReference type="AlphaFoldDB" id="A0A7L5DWR7"/>
<evidence type="ECO:0000313" key="1">
    <source>
        <dbReference type="EMBL" id="QJD94429.1"/>
    </source>
</evidence>
<dbReference type="EMBL" id="CP051682">
    <property type="protein sequence ID" value="QJD94429.1"/>
    <property type="molecule type" value="Genomic_DNA"/>
</dbReference>
<dbReference type="KEGG" id="mrob:HH214_00360"/>
<sequence length="106" mass="11942">MNSVTIYNKTPNYAWVTIYGSAGNQLSATCVPPNNSTTLTQSNFTRNYLAERDKVRGEVKPLGNTDCSNLNNIYDTEAKFFMVDGDENYFSLNQGDGNFYWDVKNS</sequence>
<keyword evidence="2" id="KW-1185">Reference proteome</keyword>